<feature type="compositionally biased region" description="Polar residues" evidence="10">
    <location>
        <begin position="106"/>
        <end position="116"/>
    </location>
</feature>
<evidence type="ECO:0000259" key="11">
    <source>
        <dbReference type="Pfam" id="PF22646"/>
    </source>
</evidence>
<feature type="region of interest" description="Disordered" evidence="10">
    <location>
        <begin position="66"/>
        <end position="155"/>
    </location>
</feature>
<dbReference type="InterPro" id="IPR011989">
    <property type="entry name" value="ARM-like"/>
</dbReference>
<gene>
    <name evidence="12" type="ORF">CANARDRAFT_28636</name>
</gene>
<dbReference type="GO" id="GO:0000245">
    <property type="term" value="P:spliceosomal complex assembly"/>
    <property type="evidence" value="ECO:0007669"/>
    <property type="project" value="InterPro"/>
</dbReference>
<protein>
    <recommendedName>
        <fullName evidence="11">Phosphatase PP2A regulatory subunit A/Splicing factor 3B subunit 1-like HEAT repeat domain-containing protein</fullName>
    </recommendedName>
</protein>
<proteinExistence type="inferred from homology"/>
<evidence type="ECO:0000256" key="3">
    <source>
        <dbReference type="ARBA" id="ARBA00022664"/>
    </source>
</evidence>
<keyword evidence="4" id="KW-0747">Spliceosome</keyword>
<sequence length="1100" mass="125245">MPSHNKLIPLDQVDKPTNVKLTGTFSMPKQYEISDDEIEAHKDQLSLKSDSKRLISRESQYQKRKYESLQKLDDGERDLSYKEAMERRNREKEMERQLNEEREQQPEQSDTVATTQPRKRKRRWDVRNDEATEEVAASKTQDEVNDNNKQPSSETSYAIVDGIPLTDEILDMLLPSGFTKLTPPEDYTHTHNIPPDNTKAITTEKTDGYMIPESVDAVTSKQLTFNNPQLIHEVPGLRDLVYFKDSDMRIFGKLITTRGIKNTELSIDELKERKCMKLILKIKNGQPNKRKQSLRSLADNARYFGPNLIFNIILPLLLDKSLEDQERHLLVKVIGRVLFKLDDLIRPYTHKILIVIMPLLIDEDLYTRLEGREIISNLSKATGLAHMISTLRPDIDHSDDYVRNTVARTFAVVASSLGIQSLLPFLKAVCNSKKSWMARHTGVKIISNIAILMGSSILPHLNGLISCLTKLINDENLYVRSMTAMAITSLAQASAPYGFESFEKIIEPLWESLKKHRGKHLAAFLTSIGSIIPLMDEEYGNYYTNEVFKILKREFNSPDDDMKKAILNIIKQCCSLDSIDKKFITDDLLEEFFTNFWNRRVALDNKINKMCVEASYSLSLKIGTNPILDHVVIPMKDESEAYRKMAVETASKVIVHLGSYSIDDRTVNRLLDGLLYSFQNQTNNNDSSSSIFLEGFGNIMISLGVRVKPHLMSIVSAILYRLKNQSPEVRQQAADLISKICPVLKICDEDEMIIRLGTILYESLGEVYPEVLGSILGALKSVIANCNNIESLNPPISQLLATLTPILRNRHEKVQEMTINLIGDIASSAKEYINHREWVRISFELLEMLKAYKRQIRQSANRTFGLIAKAIGPADVLVTLLNNLRVQERQLRVCTAVAIGIVADICSPYTILPALMNEYRFPDKNVQNGILKSMSFMFEYIGDVSSDYVYSVIPLLQDALTDRDLVHRQTAASVVRQLAIGCFGLGYEDAFIHFLNLIIPNVFETSPHVISRILESIESCGLVIGTGLMLNYIWSGLFHPARMVRSVYWKMYNDMYVYGVDSMIPYYPRFEAIGDEVKNEEPKLCLDKNDYSISELDLWI</sequence>
<dbReference type="OrthoDB" id="438939at2759"/>
<keyword evidence="5" id="KW-0677">Repeat</keyword>
<comment type="subcellular location">
    <subcellularLocation>
        <location evidence="1">Nucleus</location>
    </subcellularLocation>
</comment>
<evidence type="ECO:0000256" key="7">
    <source>
        <dbReference type="ARBA" id="ARBA00023242"/>
    </source>
</evidence>
<dbReference type="InterPro" id="IPR054573">
    <property type="entry name" value="PP2A/SF3B1-like_HEAT"/>
</dbReference>
<dbReference type="STRING" id="983967.A0A1E4SZF7"/>
<dbReference type="Gene3D" id="1.25.10.10">
    <property type="entry name" value="Leucine-rich Repeat Variant"/>
    <property type="match status" value="4"/>
</dbReference>
<evidence type="ECO:0000256" key="2">
    <source>
        <dbReference type="ARBA" id="ARBA00005754"/>
    </source>
</evidence>
<dbReference type="Proteomes" id="UP000094801">
    <property type="component" value="Unassembled WGS sequence"/>
</dbReference>
<evidence type="ECO:0000256" key="4">
    <source>
        <dbReference type="ARBA" id="ARBA00022728"/>
    </source>
</evidence>
<organism evidence="12 13">
    <name type="scientific">[Candida] arabinofermentans NRRL YB-2248</name>
    <dbReference type="NCBI Taxonomy" id="983967"/>
    <lineage>
        <taxon>Eukaryota</taxon>
        <taxon>Fungi</taxon>
        <taxon>Dikarya</taxon>
        <taxon>Ascomycota</taxon>
        <taxon>Saccharomycotina</taxon>
        <taxon>Pichiomycetes</taxon>
        <taxon>Pichiales</taxon>
        <taxon>Pichiaceae</taxon>
        <taxon>Ogataea</taxon>
        <taxon>Ogataea/Candida clade</taxon>
    </lineage>
</organism>
<evidence type="ECO:0000256" key="8">
    <source>
        <dbReference type="ARBA" id="ARBA00038332"/>
    </source>
</evidence>
<dbReference type="Pfam" id="PF22646">
    <property type="entry name" value="PPP2R1A-like_HEAT"/>
    <property type="match status" value="1"/>
</dbReference>
<evidence type="ECO:0000313" key="13">
    <source>
        <dbReference type="Proteomes" id="UP000094801"/>
    </source>
</evidence>
<accession>A0A1E4SZF7</accession>
<feature type="repeat" description="HEAT" evidence="9">
    <location>
        <begin position="464"/>
        <end position="502"/>
    </location>
</feature>
<feature type="domain" description="Phosphatase PP2A regulatory subunit A/Splicing factor 3B subunit 1-like HEAT repeat" evidence="11">
    <location>
        <begin position="869"/>
        <end position="945"/>
    </location>
</feature>
<name>A0A1E4SZF7_9ASCO</name>
<comment type="similarity">
    <text evidence="8">Belongs to the phosphatase 2A regulatory subunit A family.</text>
</comment>
<dbReference type="AlphaFoldDB" id="A0A1E4SZF7"/>
<evidence type="ECO:0000256" key="6">
    <source>
        <dbReference type="ARBA" id="ARBA00023187"/>
    </source>
</evidence>
<dbReference type="SUPFAM" id="SSF48371">
    <property type="entry name" value="ARM repeat"/>
    <property type="match status" value="1"/>
</dbReference>
<evidence type="ECO:0000256" key="1">
    <source>
        <dbReference type="ARBA" id="ARBA00004123"/>
    </source>
</evidence>
<dbReference type="GO" id="GO:0003729">
    <property type="term" value="F:mRNA binding"/>
    <property type="evidence" value="ECO:0007669"/>
    <property type="project" value="InterPro"/>
</dbReference>
<dbReference type="InterPro" id="IPR038737">
    <property type="entry name" value="SF3b_su1-like"/>
</dbReference>
<evidence type="ECO:0000256" key="9">
    <source>
        <dbReference type="PROSITE-ProRule" id="PRU00103"/>
    </source>
</evidence>
<comment type="similarity">
    <text evidence="2">Belongs to the SF3B1 family.</text>
</comment>
<feature type="compositionally biased region" description="Basic and acidic residues" evidence="10">
    <location>
        <begin position="66"/>
        <end position="105"/>
    </location>
</feature>
<dbReference type="InterPro" id="IPR016024">
    <property type="entry name" value="ARM-type_fold"/>
</dbReference>
<keyword evidence="3" id="KW-0507">mRNA processing</keyword>
<reference evidence="13" key="1">
    <citation type="submission" date="2016-04" db="EMBL/GenBank/DDBJ databases">
        <title>Comparative genomics of biotechnologically important yeasts.</title>
        <authorList>
            <consortium name="DOE Joint Genome Institute"/>
            <person name="Riley R."/>
            <person name="Haridas S."/>
            <person name="Wolfe K.H."/>
            <person name="Lopes M.R."/>
            <person name="Hittinger C.T."/>
            <person name="Goker M."/>
            <person name="Salamov A."/>
            <person name="Wisecaver J."/>
            <person name="Long T.M."/>
            <person name="Aerts A.L."/>
            <person name="Barry K."/>
            <person name="Choi C."/>
            <person name="Clum A."/>
            <person name="Coughlan A.Y."/>
            <person name="Deshpande S."/>
            <person name="Douglass A.P."/>
            <person name="Hanson S.J."/>
            <person name="Klenk H.-P."/>
            <person name="Labutti K."/>
            <person name="Lapidus A."/>
            <person name="Lindquist E."/>
            <person name="Lipzen A."/>
            <person name="Meier-Kolthoff J.P."/>
            <person name="Ohm R.A."/>
            <person name="Otillar R.P."/>
            <person name="Pangilinan J."/>
            <person name="Peng Y."/>
            <person name="Rokas A."/>
            <person name="Rosa C.A."/>
            <person name="Scheuner C."/>
            <person name="Sibirny A.A."/>
            <person name="Slot J.C."/>
            <person name="Stielow J.B."/>
            <person name="Sun H."/>
            <person name="Kurtzman C.P."/>
            <person name="Blackwell M."/>
            <person name="Grigoriev I.V."/>
            <person name="Jeffries T.W."/>
        </authorList>
    </citation>
    <scope>NUCLEOTIDE SEQUENCE [LARGE SCALE GENOMIC DNA]</scope>
    <source>
        <strain evidence="13">NRRL YB-2248</strain>
    </source>
</reference>
<dbReference type="PROSITE" id="PS50077">
    <property type="entry name" value="HEAT_REPEAT"/>
    <property type="match status" value="1"/>
</dbReference>
<dbReference type="PANTHER" id="PTHR12097">
    <property type="entry name" value="SPLICING FACTOR 3B, SUBUNIT 1-RELATED"/>
    <property type="match status" value="1"/>
</dbReference>
<keyword evidence="7" id="KW-0539">Nucleus</keyword>
<dbReference type="GO" id="GO:0005681">
    <property type="term" value="C:spliceosomal complex"/>
    <property type="evidence" value="ECO:0007669"/>
    <property type="project" value="UniProtKB-KW"/>
</dbReference>
<evidence type="ECO:0000256" key="5">
    <source>
        <dbReference type="ARBA" id="ARBA00022737"/>
    </source>
</evidence>
<evidence type="ECO:0000313" key="12">
    <source>
        <dbReference type="EMBL" id="ODV84895.1"/>
    </source>
</evidence>
<evidence type="ECO:0000256" key="10">
    <source>
        <dbReference type="SAM" id="MobiDB-lite"/>
    </source>
</evidence>
<keyword evidence="13" id="KW-1185">Reference proteome</keyword>
<keyword evidence="6" id="KW-0508">mRNA splicing</keyword>
<dbReference type="FunFam" id="1.25.10.10:FF:000039">
    <property type="entry name" value="Splicing factor 3B subunit 1"/>
    <property type="match status" value="1"/>
</dbReference>
<dbReference type="EMBL" id="KV453854">
    <property type="protein sequence ID" value="ODV84895.1"/>
    <property type="molecule type" value="Genomic_DNA"/>
</dbReference>
<dbReference type="InterPro" id="IPR021133">
    <property type="entry name" value="HEAT_type_2"/>
</dbReference>